<keyword evidence="4" id="KW-1185">Reference proteome</keyword>
<proteinExistence type="predicted"/>
<evidence type="ECO:0000313" key="3">
    <source>
        <dbReference type="EMBL" id="GGJ82773.1"/>
    </source>
</evidence>
<name>A0ABQ2E0I6_9ACTN</name>
<protein>
    <submittedName>
        <fullName evidence="3">Membrane protein</fullName>
    </submittedName>
</protein>
<dbReference type="EMBL" id="BMMV01000003">
    <property type="protein sequence ID" value="GGJ82773.1"/>
    <property type="molecule type" value="Genomic_DNA"/>
</dbReference>
<sequence>MHMNSAPHLLNEDRADYERILDETLRHAHDRPDLAAVGQRLNTEQLRTMALGATSLITAAAAVEYEHYAKVRDEFRTAAASPVGNSVLSPAVQGAGETGAGLAAVVAVLVPALGGAAAVVFLLVGFMLRVLSPVPAFSDTLVTVGLFFCAVTAVGLAAGGAGLLITALRNGPTQVPAGQTDGGWPDEVSRAREAWRTALLERGILPFLREALAAPGVEPAPKVRPARHLPKMGYSRPDFSSPDDGATTGQRPTYSSPDFSSPDFGGPDHRPE</sequence>
<reference evidence="4" key="1">
    <citation type="journal article" date="2019" name="Int. J. Syst. Evol. Microbiol.">
        <title>The Global Catalogue of Microorganisms (GCM) 10K type strain sequencing project: providing services to taxonomists for standard genome sequencing and annotation.</title>
        <authorList>
            <consortium name="The Broad Institute Genomics Platform"/>
            <consortium name="The Broad Institute Genome Sequencing Center for Infectious Disease"/>
            <person name="Wu L."/>
            <person name="Ma J."/>
        </authorList>
    </citation>
    <scope>NUCLEOTIDE SEQUENCE [LARGE SCALE GENOMIC DNA]</scope>
    <source>
        <strain evidence="4">CGMCC 4.7275</strain>
    </source>
</reference>
<keyword evidence="2" id="KW-0472">Membrane</keyword>
<dbReference type="RefSeq" id="WP_189106322.1">
    <property type="nucleotide sequence ID" value="NZ_BMMV01000003.1"/>
</dbReference>
<feature type="region of interest" description="Disordered" evidence="1">
    <location>
        <begin position="219"/>
        <end position="272"/>
    </location>
</feature>
<accession>A0ABQ2E0I6</accession>
<keyword evidence="2" id="KW-0812">Transmembrane</keyword>
<keyword evidence="2" id="KW-1133">Transmembrane helix</keyword>
<evidence type="ECO:0000256" key="2">
    <source>
        <dbReference type="SAM" id="Phobius"/>
    </source>
</evidence>
<feature type="compositionally biased region" description="Polar residues" evidence="1">
    <location>
        <begin position="247"/>
        <end position="259"/>
    </location>
</feature>
<dbReference type="Proteomes" id="UP000660265">
    <property type="component" value="Unassembled WGS sequence"/>
</dbReference>
<feature type="transmembrane region" description="Helical" evidence="2">
    <location>
        <begin position="140"/>
        <end position="165"/>
    </location>
</feature>
<comment type="caution">
    <text evidence="3">The sequence shown here is derived from an EMBL/GenBank/DDBJ whole genome shotgun (WGS) entry which is preliminary data.</text>
</comment>
<evidence type="ECO:0000256" key="1">
    <source>
        <dbReference type="SAM" id="MobiDB-lite"/>
    </source>
</evidence>
<feature type="transmembrane region" description="Helical" evidence="2">
    <location>
        <begin position="102"/>
        <end position="128"/>
    </location>
</feature>
<organism evidence="3 4">
    <name type="scientific">Streptomyces camponoticapitis</name>
    <dbReference type="NCBI Taxonomy" id="1616125"/>
    <lineage>
        <taxon>Bacteria</taxon>
        <taxon>Bacillati</taxon>
        <taxon>Actinomycetota</taxon>
        <taxon>Actinomycetes</taxon>
        <taxon>Kitasatosporales</taxon>
        <taxon>Streptomycetaceae</taxon>
        <taxon>Streptomyces</taxon>
    </lineage>
</organism>
<evidence type="ECO:0000313" key="4">
    <source>
        <dbReference type="Proteomes" id="UP000660265"/>
    </source>
</evidence>
<gene>
    <name evidence="3" type="ORF">GCM10011583_12980</name>
</gene>